<dbReference type="EMBL" id="BSXT01001733">
    <property type="protein sequence ID" value="GMF44829.1"/>
    <property type="molecule type" value="Genomic_DNA"/>
</dbReference>
<feature type="region of interest" description="Disordered" evidence="1">
    <location>
        <begin position="260"/>
        <end position="285"/>
    </location>
</feature>
<name>A0A9W6XQW3_9STRA</name>
<organism evidence="2 3">
    <name type="scientific">Phytophthora fragariaefolia</name>
    <dbReference type="NCBI Taxonomy" id="1490495"/>
    <lineage>
        <taxon>Eukaryota</taxon>
        <taxon>Sar</taxon>
        <taxon>Stramenopiles</taxon>
        <taxon>Oomycota</taxon>
        <taxon>Peronosporomycetes</taxon>
        <taxon>Peronosporales</taxon>
        <taxon>Peronosporaceae</taxon>
        <taxon>Phytophthora</taxon>
    </lineage>
</organism>
<feature type="compositionally biased region" description="Polar residues" evidence="1">
    <location>
        <begin position="332"/>
        <end position="343"/>
    </location>
</feature>
<feature type="compositionally biased region" description="Basic and acidic residues" evidence="1">
    <location>
        <begin position="61"/>
        <end position="77"/>
    </location>
</feature>
<feature type="region of interest" description="Disordered" evidence="1">
    <location>
        <begin position="331"/>
        <end position="412"/>
    </location>
</feature>
<reference evidence="2" key="1">
    <citation type="submission" date="2023-04" db="EMBL/GenBank/DDBJ databases">
        <title>Phytophthora fragariaefolia NBRC 109709.</title>
        <authorList>
            <person name="Ichikawa N."/>
            <person name="Sato H."/>
            <person name="Tonouchi N."/>
        </authorList>
    </citation>
    <scope>NUCLEOTIDE SEQUENCE</scope>
    <source>
        <strain evidence="2">NBRC 109709</strain>
    </source>
</reference>
<keyword evidence="3" id="KW-1185">Reference proteome</keyword>
<dbReference type="OrthoDB" id="10423569at2759"/>
<protein>
    <submittedName>
        <fullName evidence="2">Unnamed protein product</fullName>
    </submittedName>
</protein>
<accession>A0A9W6XQW3</accession>
<feature type="region of interest" description="Disordered" evidence="1">
    <location>
        <begin position="1"/>
        <end position="85"/>
    </location>
</feature>
<gene>
    <name evidence="2" type="ORF">Pfra01_001580500</name>
</gene>
<evidence type="ECO:0000313" key="3">
    <source>
        <dbReference type="Proteomes" id="UP001165121"/>
    </source>
</evidence>
<evidence type="ECO:0000256" key="1">
    <source>
        <dbReference type="SAM" id="MobiDB-lite"/>
    </source>
</evidence>
<feature type="compositionally biased region" description="Low complexity" evidence="1">
    <location>
        <begin position="395"/>
        <end position="412"/>
    </location>
</feature>
<feature type="compositionally biased region" description="Low complexity" evidence="1">
    <location>
        <begin position="345"/>
        <end position="361"/>
    </location>
</feature>
<comment type="caution">
    <text evidence="2">The sequence shown here is derived from an EMBL/GenBank/DDBJ whole genome shotgun (WGS) entry which is preliminary data.</text>
</comment>
<feature type="compositionally biased region" description="Basic and acidic residues" evidence="1">
    <location>
        <begin position="12"/>
        <end position="29"/>
    </location>
</feature>
<proteinExistence type="predicted"/>
<dbReference type="Proteomes" id="UP001165121">
    <property type="component" value="Unassembled WGS sequence"/>
</dbReference>
<feature type="region of interest" description="Disordered" evidence="1">
    <location>
        <begin position="97"/>
        <end position="151"/>
    </location>
</feature>
<sequence length="412" mass="44440">MVRVPGSSGDSGFHRESTNQEEIKVKVEPEIEASTEGESPSTPLNEAGFADRLRAGSSSDGVKKEEDSAMDLEEKSRLPLQTPSGVPAVCEEHREPLDEGLSVNDDGSLPISNPSRARSVPMMSKNARASKKKMKTPESDAEARDESETWTNAQLEQLENDLKRKKLQTFLVEDSIMKIMRLKTVGTLQGPVTAPVVTTDKLDRIRVLMHLLKGAGIMQGAFDVNELFGRDVSDITRSTMALHQMLISLVSSTKIEIATTPAVSPRSPEYQTGSSQYASATSEAESETSVDLQRMIFGPSGAALLQQWKVREETIHQQPTLTASVFVASDRGSANPSQFSRPTRLSADTLPAPSAAATAKAQGTQDVEMESVGSRHSDLDDEYDPDDLSHETPRRAAVASAGATTGSTSTPQ</sequence>
<feature type="compositionally biased region" description="Basic and acidic residues" evidence="1">
    <location>
        <begin position="135"/>
        <end position="147"/>
    </location>
</feature>
<dbReference type="AlphaFoldDB" id="A0A9W6XQW3"/>
<evidence type="ECO:0000313" key="2">
    <source>
        <dbReference type="EMBL" id="GMF44829.1"/>
    </source>
</evidence>